<dbReference type="NCBIfam" id="NF047446">
    <property type="entry name" value="barrel_OmpL47"/>
    <property type="match status" value="5"/>
</dbReference>
<keyword evidence="2" id="KW-0186">Copper</keyword>
<keyword evidence="6" id="KW-1185">Reference proteome</keyword>
<dbReference type="PROSITE" id="PS00196">
    <property type="entry name" value="COPPER_BLUE"/>
    <property type="match status" value="1"/>
</dbReference>
<dbReference type="AlphaFoldDB" id="H5X1M5"/>
<sequence length="720" mass="73866">MYSRLPSATPRKPRPIARLRAAAGRFAVAILGLLVATLWLAPASAAPRTPEPAAGTAQAQVLTWTANDSITSYASAPSTATAGAATIVFENSTATGNTTGLPHTLTFDTSTPGYNHDVDVNILASPFDANEGRYEVNVNLSPGEYRYFCDMPGHGQMTGVLVVTGEGSDTTAPEVSAEVTGQTDDQGNYLGSATVSVTATDAGSGVASVEYEIDDTGFQPYTGPVTVDRVGDHSVQYRATDNAGNTSPTGSVQFSVVEPDPGDTTPPEVSAEVGGETDGQGNYVGSATVTVAATDTGSGVASVEYELDGGGFRTYSAPVVVDTEGEHVVRYRATDNAGNVSQSGSVSFTVVPPDPGDTTPPQVTAEIAGERDAGGNYLGSATVTLAAQDSESQVDSIEYAIGDGAFQAYAAPVTFDQPGEYTLRYRATDTAGNTSQPGSVSFAVVEPPPDDTTAPEVSAEVGGETDGQGNYVGSATVTISASDADSGIAAVEYALDDAAFTEYTQPIVVNQAGEHTVRYRASDNAGNTSDVGSVAFTVVEADPGDSAPPEVSAEVGGETDGQGNYVGSATVTISASDADSGIAAVEYALDDAQFRLYEGPVTVDRPGEHTVRYRAVDNAENTAEGAVSFTVVADPTDACPDSDERPTVTIGDDDTGVGNVDTGNGCTINDLIAEDAEYANHGEFVDHVQELTRELVEAGIITDGDRGRIVSAAARSDVGK</sequence>
<evidence type="ECO:0000256" key="2">
    <source>
        <dbReference type="ARBA" id="ARBA00023008"/>
    </source>
</evidence>
<dbReference type="RefSeq" id="WP_009154273.1">
    <property type="nucleotide sequence ID" value="NZ_CM001439.1"/>
</dbReference>
<dbReference type="OrthoDB" id="5243170at2"/>
<dbReference type="InterPro" id="IPR008972">
    <property type="entry name" value="Cupredoxin"/>
</dbReference>
<feature type="region of interest" description="Disordered" evidence="3">
    <location>
        <begin position="448"/>
        <end position="469"/>
    </location>
</feature>
<organism evidence="5 6">
    <name type="scientific">Saccharomonospora marina XMU15</name>
    <dbReference type="NCBI Taxonomy" id="882083"/>
    <lineage>
        <taxon>Bacteria</taxon>
        <taxon>Bacillati</taxon>
        <taxon>Actinomycetota</taxon>
        <taxon>Actinomycetes</taxon>
        <taxon>Pseudonocardiales</taxon>
        <taxon>Pseudonocardiaceae</taxon>
        <taxon>Saccharomonospora</taxon>
    </lineage>
</organism>
<dbReference type="Gene3D" id="2.60.40.420">
    <property type="entry name" value="Cupredoxins - blue copper proteins"/>
    <property type="match status" value="1"/>
</dbReference>
<dbReference type="Pfam" id="PF12245">
    <property type="entry name" value="Big_3_2"/>
    <property type="match status" value="1"/>
</dbReference>
<dbReference type="GO" id="GO:0046872">
    <property type="term" value="F:metal ion binding"/>
    <property type="evidence" value="ECO:0007669"/>
    <property type="project" value="UniProtKB-KW"/>
</dbReference>
<keyword evidence="1" id="KW-0479">Metal-binding</keyword>
<dbReference type="SUPFAM" id="SSF81296">
    <property type="entry name" value="E set domains"/>
    <property type="match status" value="1"/>
</dbReference>
<evidence type="ECO:0000256" key="1">
    <source>
        <dbReference type="ARBA" id="ARBA00022723"/>
    </source>
</evidence>
<dbReference type="eggNOG" id="COG3291">
    <property type="taxonomic scope" value="Bacteria"/>
</dbReference>
<dbReference type="Gene3D" id="2.60.40.10">
    <property type="entry name" value="Immunoglobulins"/>
    <property type="match status" value="5"/>
</dbReference>
<dbReference type="PANTHER" id="PTHR46343:SF2">
    <property type="entry name" value="SUSHI_VON WILLEBRAND FACTOR TYPE A_EGF_PENTRAXIN DOMAIN-CONTAINING 1"/>
    <property type="match status" value="1"/>
</dbReference>
<gene>
    <name evidence="5" type="ORF">SacmaDRAFT_2647</name>
</gene>
<dbReference type="PANTHER" id="PTHR46343">
    <property type="entry name" value="HYR DOMAIN-CONTAINING PROTEIN"/>
    <property type="match status" value="1"/>
</dbReference>
<dbReference type="STRING" id="882083.SacmaDRAFT_2647"/>
<feature type="domain" description="Ig-like" evidence="4">
    <location>
        <begin position="403"/>
        <end position="437"/>
    </location>
</feature>
<dbReference type="SUPFAM" id="SSF49503">
    <property type="entry name" value="Cupredoxins"/>
    <property type="match status" value="1"/>
</dbReference>
<dbReference type="GO" id="GO:0005975">
    <property type="term" value="P:carbohydrate metabolic process"/>
    <property type="evidence" value="ECO:0007669"/>
    <property type="project" value="UniProtKB-ARBA"/>
</dbReference>
<dbReference type="InterPro" id="IPR022038">
    <property type="entry name" value="Ig-like_bact"/>
</dbReference>
<evidence type="ECO:0000313" key="6">
    <source>
        <dbReference type="Proteomes" id="UP000004926"/>
    </source>
</evidence>
<dbReference type="InterPro" id="IPR043555">
    <property type="entry name" value="SRPX-like"/>
</dbReference>
<protein>
    <recommendedName>
        <fullName evidence="4">Ig-like domain-containing protein</fullName>
    </recommendedName>
</protein>
<dbReference type="EMBL" id="CM001439">
    <property type="protein sequence ID" value="EHR50888.1"/>
    <property type="molecule type" value="Genomic_DNA"/>
</dbReference>
<dbReference type="InterPro" id="IPR014756">
    <property type="entry name" value="Ig_E-set"/>
</dbReference>
<dbReference type="InterPro" id="IPR058094">
    <property type="entry name" value="Ig-like_OmpL47-like"/>
</dbReference>
<dbReference type="InterPro" id="IPR028871">
    <property type="entry name" value="BlueCu_1_BS"/>
</dbReference>
<dbReference type="Proteomes" id="UP000004926">
    <property type="component" value="Chromosome"/>
</dbReference>
<accession>H5X1M5</accession>
<feature type="region of interest" description="Disordered" evidence="3">
    <location>
        <begin position="259"/>
        <end position="281"/>
    </location>
</feature>
<evidence type="ECO:0000256" key="3">
    <source>
        <dbReference type="SAM" id="MobiDB-lite"/>
    </source>
</evidence>
<evidence type="ECO:0000259" key="4">
    <source>
        <dbReference type="Pfam" id="PF12245"/>
    </source>
</evidence>
<dbReference type="eggNOG" id="COG3386">
    <property type="taxonomic scope" value="Bacteria"/>
</dbReference>
<dbReference type="InterPro" id="IPR013783">
    <property type="entry name" value="Ig-like_fold"/>
</dbReference>
<evidence type="ECO:0000313" key="5">
    <source>
        <dbReference type="EMBL" id="EHR50888.1"/>
    </source>
</evidence>
<reference evidence="5 6" key="1">
    <citation type="journal article" date="2012" name="Stand. Genomic Sci.">
        <title>Genome sequence of the ocean sediment bacterium Saccharomonospora marina type strain (XMU15(T)).</title>
        <authorList>
            <person name="Klenk H.P."/>
            <person name="Lu M."/>
            <person name="Lucas S."/>
            <person name="Lapidus A."/>
            <person name="Copeland A."/>
            <person name="Pitluck S."/>
            <person name="Goodwin L.A."/>
            <person name="Han C."/>
            <person name="Tapia R."/>
            <person name="Brambilla E.M."/>
            <person name="Potter G."/>
            <person name="Land M."/>
            <person name="Ivanova N."/>
            <person name="Rohde M."/>
            <person name="Goker M."/>
            <person name="Detter J.C."/>
            <person name="Li W.J."/>
            <person name="Kyrpides N.C."/>
            <person name="Woyke T."/>
        </authorList>
    </citation>
    <scope>NUCLEOTIDE SEQUENCE [LARGE SCALE GENOMIC DNA]</scope>
    <source>
        <strain evidence="5 6">XMU15</strain>
    </source>
</reference>
<name>H5X1M5_9PSEU</name>
<proteinExistence type="predicted"/>
<dbReference type="HOGENOM" id="CLU_338833_0_0_11"/>